<evidence type="ECO:0000313" key="2">
    <source>
        <dbReference type="Proteomes" id="UP000479293"/>
    </source>
</evidence>
<comment type="caution">
    <text evidence="1">The sequence shown here is derived from an EMBL/GenBank/DDBJ whole genome shotgun (WGS) entry which is preliminary data.</text>
</comment>
<evidence type="ECO:0000313" key="1">
    <source>
        <dbReference type="EMBL" id="MPR32815.1"/>
    </source>
</evidence>
<dbReference type="PROSITE" id="PS51257">
    <property type="entry name" value="PROKAR_LIPOPROTEIN"/>
    <property type="match status" value="1"/>
</dbReference>
<gene>
    <name evidence="1" type="ORF">GBK04_05450</name>
</gene>
<sequence>MIKKLILTSVLLSLVLGCKKNDDGTSPDLQGSDCLIKSETIDGKPYRTYEYDDDQKLFRIVQNETKANNRVEKRFSFDYDQSGRVTAFRETNLLAPFNNYQYEMHYTAAGLIDTVRKSQIFNSGPKLLETYILEYDSQRHLTKYKWGDNYWRYEYDNAKNVTKWFAKYPSVAPIEGLLAEFGNYDGKHNTYAFSTPTQLINLVGGGGASAQNPGSFKFYEASLTPTQTGVVTYKYNEHNLPTEASISVFTAGGASSTQVYKFAYECL</sequence>
<accession>A0A7C9BGX9</accession>
<dbReference type="Proteomes" id="UP000479293">
    <property type="component" value="Unassembled WGS sequence"/>
</dbReference>
<dbReference type="RefSeq" id="WP_152757583.1">
    <property type="nucleotide sequence ID" value="NZ_WHLY01000002.1"/>
</dbReference>
<evidence type="ECO:0008006" key="3">
    <source>
        <dbReference type="Google" id="ProtNLM"/>
    </source>
</evidence>
<dbReference type="EMBL" id="WHLY01000002">
    <property type="protein sequence ID" value="MPR32815.1"/>
    <property type="molecule type" value="Genomic_DNA"/>
</dbReference>
<keyword evidence="2" id="KW-1185">Reference proteome</keyword>
<name>A0A7C9BGX9_9BACT</name>
<protein>
    <recommendedName>
        <fullName evidence="3">DUF4595 domain-containing protein</fullName>
    </recommendedName>
</protein>
<reference evidence="1 2" key="1">
    <citation type="submission" date="2019-10" db="EMBL/GenBank/DDBJ databases">
        <title>Draft Genome Sequence of Cytophagaceae sp. SJW1-29.</title>
        <authorList>
            <person name="Choi A."/>
        </authorList>
    </citation>
    <scope>NUCLEOTIDE SEQUENCE [LARGE SCALE GENOMIC DNA]</scope>
    <source>
        <strain evidence="1 2">SJW1-29</strain>
    </source>
</reference>
<organism evidence="1 2">
    <name type="scientific">Salmonirosea aquatica</name>
    <dbReference type="NCBI Taxonomy" id="2654236"/>
    <lineage>
        <taxon>Bacteria</taxon>
        <taxon>Pseudomonadati</taxon>
        <taxon>Bacteroidota</taxon>
        <taxon>Cytophagia</taxon>
        <taxon>Cytophagales</taxon>
        <taxon>Spirosomataceae</taxon>
        <taxon>Salmonirosea</taxon>
    </lineage>
</organism>
<proteinExistence type="predicted"/>
<dbReference type="AlphaFoldDB" id="A0A7C9BGX9"/>